<feature type="domain" description="WAP" evidence="3">
    <location>
        <begin position="29"/>
        <end position="76"/>
    </location>
</feature>
<dbReference type="GO" id="GO:0005576">
    <property type="term" value="C:extracellular region"/>
    <property type="evidence" value="ECO:0007669"/>
    <property type="project" value="InterPro"/>
</dbReference>
<dbReference type="Gene3D" id="4.10.75.10">
    <property type="entry name" value="Elafin-like"/>
    <property type="match status" value="1"/>
</dbReference>
<reference evidence="5" key="1">
    <citation type="submission" date="2025-08" db="UniProtKB">
        <authorList>
            <consortium name="RefSeq"/>
        </authorList>
    </citation>
    <scope>IDENTIFICATION</scope>
</reference>
<sequence>MKLLGLSLLAVTILLCCNMARPEIKKKNVFSKPGYCPEYRIPCPFILIPKCRRDKGCQDALKCCFFYCQMRCVDPWESPE</sequence>
<dbReference type="GO" id="GO:0030414">
    <property type="term" value="F:peptidase inhibitor activity"/>
    <property type="evidence" value="ECO:0007669"/>
    <property type="project" value="InterPro"/>
</dbReference>
<dbReference type="Proteomes" id="UP000515126">
    <property type="component" value="Chromosome 2"/>
</dbReference>
<feature type="chain" id="PRO_5028409845" evidence="2">
    <location>
        <begin position="21"/>
        <end position="80"/>
    </location>
</feature>
<dbReference type="RefSeq" id="XP_021008953.1">
    <property type="nucleotide sequence ID" value="XM_021153294.2"/>
</dbReference>
<dbReference type="KEGG" id="mcal:110286714"/>
<accession>A0A6P5P4V7</accession>
<organism evidence="4 5">
    <name type="scientific">Mus caroli</name>
    <name type="common">Ryukyu mouse</name>
    <name type="synonym">Ricefield mouse</name>
    <dbReference type="NCBI Taxonomy" id="10089"/>
    <lineage>
        <taxon>Eukaryota</taxon>
        <taxon>Metazoa</taxon>
        <taxon>Chordata</taxon>
        <taxon>Craniata</taxon>
        <taxon>Vertebrata</taxon>
        <taxon>Euteleostomi</taxon>
        <taxon>Mammalia</taxon>
        <taxon>Eutheria</taxon>
        <taxon>Euarchontoglires</taxon>
        <taxon>Glires</taxon>
        <taxon>Rodentia</taxon>
        <taxon>Myomorpha</taxon>
        <taxon>Muroidea</taxon>
        <taxon>Muridae</taxon>
        <taxon>Murinae</taxon>
        <taxon>Mus</taxon>
        <taxon>Mus</taxon>
    </lineage>
</organism>
<keyword evidence="1" id="KW-1015">Disulfide bond</keyword>
<name>A0A6P5P4V7_MUSCR</name>
<dbReference type="SUPFAM" id="SSF57256">
    <property type="entry name" value="Elafin-like"/>
    <property type="match status" value="1"/>
</dbReference>
<protein>
    <submittedName>
        <fullName evidence="5">WAP four-disulfide core domain protein 15B</fullName>
    </submittedName>
</protein>
<dbReference type="InterPro" id="IPR036645">
    <property type="entry name" value="Elafin-like_sf"/>
</dbReference>
<dbReference type="GeneID" id="110286714"/>
<evidence type="ECO:0000256" key="2">
    <source>
        <dbReference type="SAM" id="SignalP"/>
    </source>
</evidence>
<keyword evidence="4" id="KW-1185">Reference proteome</keyword>
<dbReference type="AlphaFoldDB" id="A0A6P5P4V7"/>
<feature type="signal peptide" evidence="2">
    <location>
        <begin position="1"/>
        <end position="20"/>
    </location>
</feature>
<dbReference type="InterPro" id="IPR008197">
    <property type="entry name" value="WAP_dom"/>
</dbReference>
<dbReference type="PANTHER" id="PTHR47769">
    <property type="entry name" value="WAP FOUR-DISULFIDE CORE DOMAIN PROTEIN 8"/>
    <property type="match status" value="1"/>
</dbReference>
<evidence type="ECO:0000259" key="3">
    <source>
        <dbReference type="PROSITE" id="PS51390"/>
    </source>
</evidence>
<gene>
    <name evidence="5" type="primary">LOC110286714</name>
</gene>
<evidence type="ECO:0000256" key="1">
    <source>
        <dbReference type="ARBA" id="ARBA00023157"/>
    </source>
</evidence>
<evidence type="ECO:0000313" key="4">
    <source>
        <dbReference type="Proteomes" id="UP000515126"/>
    </source>
</evidence>
<dbReference type="PROSITE" id="PS51390">
    <property type="entry name" value="WAP"/>
    <property type="match status" value="1"/>
</dbReference>
<dbReference type="Pfam" id="PF00095">
    <property type="entry name" value="WAP"/>
    <property type="match status" value="1"/>
</dbReference>
<keyword evidence="2" id="KW-0732">Signal</keyword>
<proteinExistence type="predicted"/>
<dbReference type="SMART" id="SM00217">
    <property type="entry name" value="WAP"/>
    <property type="match status" value="1"/>
</dbReference>
<evidence type="ECO:0000313" key="5">
    <source>
        <dbReference type="RefSeq" id="XP_021008953.1"/>
    </source>
</evidence>
<dbReference type="PANTHER" id="PTHR47769:SF1">
    <property type="entry name" value="WAP FOUR-DISULFIDE CORE DOMAIN PROTEIN 8"/>
    <property type="match status" value="1"/>
</dbReference>